<comment type="similarity">
    <text evidence="1">Belongs to the glycosyl hydrolase 16 family.</text>
</comment>
<feature type="region of interest" description="Disordered" evidence="2">
    <location>
        <begin position="715"/>
        <end position="734"/>
    </location>
</feature>
<dbReference type="InterPro" id="IPR013320">
    <property type="entry name" value="ConA-like_dom_sf"/>
</dbReference>
<proteinExistence type="inferred from homology"/>
<dbReference type="SUPFAM" id="SSF49899">
    <property type="entry name" value="Concanavalin A-like lectins/glucanases"/>
    <property type="match status" value="1"/>
</dbReference>
<sequence>MPSLNLSGYKLTFDDEFNSLSVSQTGAGTTYADTRAEWRINGGTADIGFGSTSFVDPASGYNPFSVQNGALTITAIPKQASSATPGAWQSGLITTQGNFSQTYGYFEIRADFSNDPNAWDAFWLLPNKQSSAANTDASHQELDIVEHYGNNDAGVYSTIHTTDPQPAGVRWQDNRQVYSELSQPSGCHTYGMNWQADRITYYVDGQEVGSQATPSDLNTPMYILANLAVQSNAPTTGNPMTSKIDYIRVYSNDQKAVAVAQGAVSSPDGSDPGLYGATAAGTGPATAPAPVVTTVGSGADKLVLSISEDAYLGDAQFTVSVDGKQIGGTLTAHAAHGAAGYTKAGSSAQNDLITVLGDFGPGAHTVSVNFLNDAYGSPVGSGTDRNLYIDSASFNGTVVANSALSLLSSGSKSFSIPATGTSSTGTTTSPSTSTGGTTASALTVGSGADKLVLSISEDAYQGDAQFTVSVDGKQIGGTLTAHAAHGAAGYTKAGSATQNDLVTVLGDFGPGAHTVSVNFLNDAYGSPVGSGTDRNLYVDSASFNGTVVANSALSLLSSGSKSFSIPATGTSSTGTTTSPATGGTTSSALTVGSGADKLVLSISEDAYQGDAQFTVSVDGKQIGGTLTAHAAHGAAGYTKAGSATQNDLITVLGDFGPGAHTVSVNFLNDAYGSPVGSGTDRNLYVDSASFNGAALANSALSLLSSGSQSFTIPGTAASSTGTTTSPSTGTGSTTASALTVGSGADKLVLSISEDAYQGDAQFTVSVDGKQIGGTLTAHAAHGAAGYTKAGSATQNDLVTVLGDFGPGAHTVSVNFLNDAYGSPVGSGTDRNLYVDSASFNGTVVANSALSLLSSGSQSFTIPGTAASSTGTGGNASSPMSVGSGADTLTLAISEDAFQGDAQFTVSVDGHQIGGILTAHAAHGAAGYTKAGSSAQDDWFKVLGDFGPGAHTVSVNFLNDAYTSPVGSGTDRNLYVDSASFNGVAVANSSLSLLSSGSQSFTIPAAGTSNAGPNTFVFPSHFGNQSVQNFNVNSDTLQFDHTTFASFADVQAHAQQVGASTVITDAVGDTLTLTGVALANLHASDFHFV</sequence>
<protein>
    <submittedName>
        <fullName evidence="4">Carbohydrate-binding domain-containing protein</fullName>
    </submittedName>
</protein>
<dbReference type="Pfam" id="PF00722">
    <property type="entry name" value="Glyco_hydro_16"/>
    <property type="match status" value="1"/>
</dbReference>
<evidence type="ECO:0000256" key="1">
    <source>
        <dbReference type="ARBA" id="ARBA00006865"/>
    </source>
</evidence>
<dbReference type="Proteomes" id="UP001596292">
    <property type="component" value="Unassembled WGS sequence"/>
</dbReference>
<comment type="caution">
    <text evidence="4">The sequence shown here is derived from an EMBL/GenBank/DDBJ whole genome shotgun (WGS) entry which is preliminary data.</text>
</comment>
<dbReference type="Gene3D" id="2.60.120.200">
    <property type="match status" value="1"/>
</dbReference>
<accession>A0ABW2BMS0</accession>
<dbReference type="CDD" id="cd08023">
    <property type="entry name" value="GH16_laminarinase_like"/>
    <property type="match status" value="1"/>
</dbReference>
<dbReference type="InterPro" id="IPR050546">
    <property type="entry name" value="Glycosyl_Hydrlase_16"/>
</dbReference>
<gene>
    <name evidence="4" type="ORF">ACFQE0_17745</name>
</gene>
<dbReference type="InterPro" id="IPR011049">
    <property type="entry name" value="Serralysin-like_metalloprot_C"/>
</dbReference>
<dbReference type="PANTHER" id="PTHR10963:SF55">
    <property type="entry name" value="GLYCOSIDE HYDROLASE FAMILY 16 PROTEIN"/>
    <property type="match status" value="1"/>
</dbReference>
<reference evidence="5" key="1">
    <citation type="journal article" date="2019" name="Int. J. Syst. Evol. Microbiol.">
        <title>The Global Catalogue of Microorganisms (GCM) 10K type strain sequencing project: providing services to taxonomists for standard genome sequencing and annotation.</title>
        <authorList>
            <consortium name="The Broad Institute Genomics Platform"/>
            <consortium name="The Broad Institute Genome Sequencing Center for Infectious Disease"/>
            <person name="Wu L."/>
            <person name="Ma J."/>
        </authorList>
    </citation>
    <scope>NUCLEOTIDE SEQUENCE [LARGE SCALE GENOMIC DNA]</scope>
    <source>
        <strain evidence="5">CCUG 48316</strain>
    </source>
</reference>
<name>A0ABW2BMS0_9HYPH</name>
<dbReference type="InterPro" id="IPR000757">
    <property type="entry name" value="Beta-glucanase-like"/>
</dbReference>
<evidence type="ECO:0000259" key="3">
    <source>
        <dbReference type="PROSITE" id="PS51762"/>
    </source>
</evidence>
<dbReference type="EMBL" id="JBHSWN010000001">
    <property type="protein sequence ID" value="MFC6791296.1"/>
    <property type="molecule type" value="Genomic_DNA"/>
</dbReference>
<dbReference type="InterPro" id="IPR031768">
    <property type="entry name" value="CBM60_xylan-bd"/>
</dbReference>
<keyword evidence="5" id="KW-1185">Reference proteome</keyword>
<dbReference type="Pfam" id="PF16841">
    <property type="entry name" value="CBM60"/>
    <property type="match status" value="5"/>
</dbReference>
<organism evidence="4 5">
    <name type="scientific">Methylobacterium komagatae</name>
    <dbReference type="NCBI Taxonomy" id="374425"/>
    <lineage>
        <taxon>Bacteria</taxon>
        <taxon>Pseudomonadati</taxon>
        <taxon>Pseudomonadota</taxon>
        <taxon>Alphaproteobacteria</taxon>
        <taxon>Hyphomicrobiales</taxon>
        <taxon>Methylobacteriaceae</taxon>
        <taxon>Methylobacterium</taxon>
    </lineage>
</organism>
<dbReference type="RefSeq" id="WP_378972019.1">
    <property type="nucleotide sequence ID" value="NZ_JBHSWN010000001.1"/>
</dbReference>
<evidence type="ECO:0000313" key="4">
    <source>
        <dbReference type="EMBL" id="MFC6791296.1"/>
    </source>
</evidence>
<evidence type="ECO:0000256" key="2">
    <source>
        <dbReference type="SAM" id="MobiDB-lite"/>
    </source>
</evidence>
<dbReference type="SUPFAM" id="SSF51120">
    <property type="entry name" value="beta-Roll"/>
    <property type="match status" value="1"/>
</dbReference>
<feature type="domain" description="GH16" evidence="3">
    <location>
        <begin position="1"/>
        <end position="255"/>
    </location>
</feature>
<evidence type="ECO:0000313" key="5">
    <source>
        <dbReference type="Proteomes" id="UP001596292"/>
    </source>
</evidence>
<dbReference type="Gene3D" id="2.60.60.40">
    <property type="match status" value="5"/>
</dbReference>
<feature type="region of interest" description="Disordered" evidence="2">
    <location>
        <begin position="416"/>
        <end position="438"/>
    </location>
</feature>
<dbReference type="PROSITE" id="PS51762">
    <property type="entry name" value="GH16_2"/>
    <property type="match status" value="1"/>
</dbReference>
<dbReference type="PANTHER" id="PTHR10963">
    <property type="entry name" value="GLYCOSYL HYDROLASE-RELATED"/>
    <property type="match status" value="1"/>
</dbReference>
<feature type="region of interest" description="Disordered" evidence="2">
    <location>
        <begin position="564"/>
        <end position="587"/>
    </location>
</feature>